<dbReference type="PANTHER" id="PTHR42878">
    <property type="entry name" value="TWO-COMPONENT HISTIDINE KINASE"/>
    <property type="match status" value="1"/>
</dbReference>
<keyword evidence="7" id="KW-0547">Nucleotide-binding</keyword>
<evidence type="ECO:0000259" key="14">
    <source>
        <dbReference type="PROSITE" id="PS50885"/>
    </source>
</evidence>
<dbReference type="InterPro" id="IPR036890">
    <property type="entry name" value="HATPase_C_sf"/>
</dbReference>
<feature type="domain" description="Histidine kinase" evidence="13">
    <location>
        <begin position="406"/>
        <end position="622"/>
    </location>
</feature>
<dbReference type="SMART" id="SM00387">
    <property type="entry name" value="HATPase_c"/>
    <property type="match status" value="1"/>
</dbReference>
<evidence type="ECO:0000256" key="7">
    <source>
        <dbReference type="ARBA" id="ARBA00022741"/>
    </source>
</evidence>
<keyword evidence="9" id="KW-0067">ATP-binding</keyword>
<keyword evidence="11 12" id="KW-0472">Membrane</keyword>
<dbReference type="SMART" id="SM00304">
    <property type="entry name" value="HAMP"/>
    <property type="match status" value="1"/>
</dbReference>
<evidence type="ECO:0000256" key="5">
    <source>
        <dbReference type="ARBA" id="ARBA00022553"/>
    </source>
</evidence>
<keyword evidence="12" id="KW-1133">Transmembrane helix</keyword>
<keyword evidence="5" id="KW-0597">Phosphoprotein</keyword>
<dbReference type="InterPro" id="IPR036097">
    <property type="entry name" value="HisK_dim/P_sf"/>
</dbReference>
<keyword evidence="16" id="KW-1185">Reference proteome</keyword>
<dbReference type="PANTHER" id="PTHR42878:SF7">
    <property type="entry name" value="SENSOR HISTIDINE KINASE GLRK"/>
    <property type="match status" value="1"/>
</dbReference>
<comment type="caution">
    <text evidence="15">The sequence shown here is derived from an EMBL/GenBank/DDBJ whole genome shotgun (WGS) entry which is preliminary data.</text>
</comment>
<evidence type="ECO:0000256" key="1">
    <source>
        <dbReference type="ARBA" id="ARBA00000085"/>
    </source>
</evidence>
<dbReference type="Pfam" id="PF00512">
    <property type="entry name" value="HisKA"/>
    <property type="match status" value="1"/>
</dbReference>
<evidence type="ECO:0000256" key="2">
    <source>
        <dbReference type="ARBA" id="ARBA00004236"/>
    </source>
</evidence>
<evidence type="ECO:0000256" key="4">
    <source>
        <dbReference type="ARBA" id="ARBA00022475"/>
    </source>
</evidence>
<dbReference type="InterPro" id="IPR005467">
    <property type="entry name" value="His_kinase_dom"/>
</dbReference>
<dbReference type="SUPFAM" id="SSF158472">
    <property type="entry name" value="HAMP domain-like"/>
    <property type="match status" value="1"/>
</dbReference>
<dbReference type="CDD" id="cd00075">
    <property type="entry name" value="HATPase"/>
    <property type="match status" value="1"/>
</dbReference>
<dbReference type="GO" id="GO:0000155">
    <property type="term" value="F:phosphorelay sensor kinase activity"/>
    <property type="evidence" value="ECO:0007669"/>
    <property type="project" value="InterPro"/>
</dbReference>
<evidence type="ECO:0000313" key="15">
    <source>
        <dbReference type="EMBL" id="MST99214.1"/>
    </source>
</evidence>
<feature type="domain" description="HAMP" evidence="14">
    <location>
        <begin position="218"/>
        <end position="270"/>
    </location>
</feature>
<dbReference type="AlphaFoldDB" id="A0A844G8E6"/>
<dbReference type="SMART" id="SM00388">
    <property type="entry name" value="HisKA"/>
    <property type="match status" value="1"/>
</dbReference>
<dbReference type="PROSITE" id="PS50109">
    <property type="entry name" value="HIS_KIN"/>
    <property type="match status" value="1"/>
</dbReference>
<evidence type="ECO:0000256" key="8">
    <source>
        <dbReference type="ARBA" id="ARBA00022777"/>
    </source>
</evidence>
<dbReference type="GO" id="GO:0030295">
    <property type="term" value="F:protein kinase activator activity"/>
    <property type="evidence" value="ECO:0007669"/>
    <property type="project" value="TreeGrafter"/>
</dbReference>
<dbReference type="InterPro" id="IPR004358">
    <property type="entry name" value="Sig_transdc_His_kin-like_C"/>
</dbReference>
<dbReference type="PRINTS" id="PR00344">
    <property type="entry name" value="BCTRLSENSOR"/>
</dbReference>
<name>A0A844G8E6_9BACT</name>
<evidence type="ECO:0000256" key="3">
    <source>
        <dbReference type="ARBA" id="ARBA00012438"/>
    </source>
</evidence>
<dbReference type="Gene3D" id="6.10.340.10">
    <property type="match status" value="1"/>
</dbReference>
<feature type="transmembrane region" description="Helical" evidence="12">
    <location>
        <begin position="24"/>
        <end position="44"/>
    </location>
</feature>
<dbReference type="Gene3D" id="1.10.287.130">
    <property type="match status" value="1"/>
</dbReference>
<evidence type="ECO:0000259" key="13">
    <source>
        <dbReference type="PROSITE" id="PS50109"/>
    </source>
</evidence>
<feature type="transmembrane region" description="Helical" evidence="12">
    <location>
        <begin position="198"/>
        <end position="220"/>
    </location>
</feature>
<evidence type="ECO:0000256" key="6">
    <source>
        <dbReference type="ARBA" id="ARBA00022679"/>
    </source>
</evidence>
<dbReference type="PROSITE" id="PS50885">
    <property type="entry name" value="HAMP"/>
    <property type="match status" value="1"/>
</dbReference>
<reference evidence="15 16" key="1">
    <citation type="submission" date="2019-08" db="EMBL/GenBank/DDBJ databases">
        <title>In-depth cultivation of the pig gut microbiome towards novel bacterial diversity and tailored functional studies.</title>
        <authorList>
            <person name="Wylensek D."/>
            <person name="Hitch T.C.A."/>
            <person name="Clavel T."/>
        </authorList>
    </citation>
    <scope>NUCLEOTIDE SEQUENCE [LARGE SCALE GENOMIC DNA]</scope>
    <source>
        <strain evidence="15 16">BBE-744-WT-12</strain>
    </source>
</reference>
<dbReference type="GO" id="GO:0000156">
    <property type="term" value="F:phosphorelay response regulator activity"/>
    <property type="evidence" value="ECO:0007669"/>
    <property type="project" value="TreeGrafter"/>
</dbReference>
<dbReference type="SUPFAM" id="SSF47384">
    <property type="entry name" value="Homodimeric domain of signal transducing histidine kinase"/>
    <property type="match status" value="1"/>
</dbReference>
<evidence type="ECO:0000256" key="12">
    <source>
        <dbReference type="SAM" id="Phobius"/>
    </source>
</evidence>
<comment type="catalytic activity">
    <reaction evidence="1">
        <text>ATP + protein L-histidine = ADP + protein N-phospho-L-histidine.</text>
        <dbReference type="EC" id="2.7.13.3"/>
    </reaction>
</comment>
<keyword evidence="10" id="KW-0902">Two-component regulatory system</keyword>
<sequence>MRLAYTSDIFATKGVNMLDIKRKFLVSLLGLLALIFVIGAVMIVQVRKLGNSIDVILRENYQSVILCQRFNETLEKINEGFLRRFAGDSAVTSAFFDGQLANLNKIWKAELNNITVAGERELADRTAALLVNYSDSIRKVSAPGLAPAECQKLYGTEIYPLAVQLRQLSGEVLELNQKNMIAANNHAREEAARFYNRVLLILFGCAVFAVLQMLLLRHWIEKPIRKLTELTTEIAGGNLDIVLETNSNDEIGQLSRAFNSMTTALRETRRSERMRLERSERTNQDVFKELPTPIAVIDARSGKVEITTQSADRCFGLKAGVKLSDLRIAWLSELYSHVLQTGLVSTPQDRKEVQFFIENREYFFQPVALPIPAGAPPEQLSGVAIILKDVTLAHEQQELKRSVLATVSHQLKTPLTSLQMSIYLLLEEKIGKLSAEQLDLVMSMREDSERLTAIIDDLLDLNRASSQKHFKLEPRRPEILLQDAKERFRSVCLDKDIKMEIEAAPGLPEVTVPVNRINYVFDNLIDNAVRFTPAGGTITLKAEARGNLMRFAVQDTGSGMPEEVRSHLFEQFYRAPGQEASSGVGLGLSIVKEIITALGGTVEVESSEGNGSTFHFTLPLKQDNQPERSSVVW</sequence>
<dbReference type="Gene3D" id="3.30.450.20">
    <property type="entry name" value="PAS domain"/>
    <property type="match status" value="1"/>
</dbReference>
<keyword evidence="12" id="KW-0812">Transmembrane</keyword>
<gene>
    <name evidence="15" type="ORF">FYJ85_19485</name>
</gene>
<dbReference type="GO" id="GO:0005524">
    <property type="term" value="F:ATP binding"/>
    <property type="evidence" value="ECO:0007669"/>
    <property type="project" value="UniProtKB-KW"/>
</dbReference>
<dbReference type="GO" id="GO:0007234">
    <property type="term" value="P:osmosensory signaling via phosphorelay pathway"/>
    <property type="evidence" value="ECO:0007669"/>
    <property type="project" value="TreeGrafter"/>
</dbReference>
<dbReference type="Gene3D" id="3.30.565.10">
    <property type="entry name" value="Histidine kinase-like ATPase, C-terminal domain"/>
    <property type="match status" value="1"/>
</dbReference>
<evidence type="ECO:0000256" key="9">
    <source>
        <dbReference type="ARBA" id="ARBA00022840"/>
    </source>
</evidence>
<dbReference type="FunFam" id="3.30.565.10:FF:000023">
    <property type="entry name" value="PAS domain-containing sensor histidine kinase"/>
    <property type="match status" value="1"/>
</dbReference>
<evidence type="ECO:0000256" key="10">
    <source>
        <dbReference type="ARBA" id="ARBA00023012"/>
    </source>
</evidence>
<dbReference type="InterPro" id="IPR003660">
    <property type="entry name" value="HAMP_dom"/>
</dbReference>
<dbReference type="Proteomes" id="UP000435649">
    <property type="component" value="Unassembled WGS sequence"/>
</dbReference>
<dbReference type="CDD" id="cd06225">
    <property type="entry name" value="HAMP"/>
    <property type="match status" value="1"/>
</dbReference>
<dbReference type="CDD" id="cd00082">
    <property type="entry name" value="HisKA"/>
    <property type="match status" value="1"/>
</dbReference>
<keyword evidence="6" id="KW-0808">Transferase</keyword>
<dbReference type="SUPFAM" id="SSF55874">
    <property type="entry name" value="ATPase domain of HSP90 chaperone/DNA topoisomerase II/histidine kinase"/>
    <property type="match status" value="1"/>
</dbReference>
<keyword evidence="4" id="KW-1003">Cell membrane</keyword>
<dbReference type="EC" id="2.7.13.3" evidence="3"/>
<dbReference type="Pfam" id="PF02518">
    <property type="entry name" value="HATPase_c"/>
    <property type="match status" value="1"/>
</dbReference>
<dbReference type="GO" id="GO:0005886">
    <property type="term" value="C:plasma membrane"/>
    <property type="evidence" value="ECO:0007669"/>
    <property type="project" value="UniProtKB-SubCell"/>
</dbReference>
<evidence type="ECO:0000256" key="11">
    <source>
        <dbReference type="ARBA" id="ARBA00023136"/>
    </source>
</evidence>
<dbReference type="InterPro" id="IPR050351">
    <property type="entry name" value="BphY/WalK/GraS-like"/>
</dbReference>
<dbReference type="InterPro" id="IPR003594">
    <property type="entry name" value="HATPase_dom"/>
</dbReference>
<evidence type="ECO:0000313" key="16">
    <source>
        <dbReference type="Proteomes" id="UP000435649"/>
    </source>
</evidence>
<proteinExistence type="predicted"/>
<dbReference type="InterPro" id="IPR003661">
    <property type="entry name" value="HisK_dim/P_dom"/>
</dbReference>
<dbReference type="EMBL" id="VUNS01000031">
    <property type="protein sequence ID" value="MST99214.1"/>
    <property type="molecule type" value="Genomic_DNA"/>
</dbReference>
<dbReference type="Pfam" id="PF00672">
    <property type="entry name" value="HAMP"/>
    <property type="match status" value="1"/>
</dbReference>
<comment type="subcellular location">
    <subcellularLocation>
        <location evidence="2">Cell membrane</location>
    </subcellularLocation>
</comment>
<accession>A0A844G8E6</accession>
<organism evidence="15 16">
    <name type="scientific">Victivallis lenta</name>
    <dbReference type="NCBI Taxonomy" id="2606640"/>
    <lineage>
        <taxon>Bacteria</taxon>
        <taxon>Pseudomonadati</taxon>
        <taxon>Lentisphaerota</taxon>
        <taxon>Lentisphaeria</taxon>
        <taxon>Victivallales</taxon>
        <taxon>Victivallaceae</taxon>
        <taxon>Victivallis</taxon>
    </lineage>
</organism>
<keyword evidence="8" id="KW-0418">Kinase</keyword>
<protein>
    <recommendedName>
        <fullName evidence="3">histidine kinase</fullName>
        <ecNumber evidence="3">2.7.13.3</ecNumber>
    </recommendedName>
</protein>